<dbReference type="RefSeq" id="WP_141280348.1">
    <property type="nucleotide sequence ID" value="NZ_BAAARZ010000014.1"/>
</dbReference>
<evidence type="ECO:0000313" key="2">
    <source>
        <dbReference type="EMBL" id="GEC21543.1"/>
    </source>
</evidence>
<dbReference type="OrthoDB" id="3694273at2"/>
<accession>A0A4Y3WRP2</accession>
<keyword evidence="1" id="KW-1133">Transmembrane helix</keyword>
<name>A0A4Y3WRP2_9PSEU</name>
<protein>
    <submittedName>
        <fullName evidence="2">Uncharacterized protein</fullName>
    </submittedName>
</protein>
<dbReference type="Proteomes" id="UP000320338">
    <property type="component" value="Unassembled WGS sequence"/>
</dbReference>
<gene>
    <name evidence="2" type="ORF">PHY01_38260</name>
</gene>
<proteinExistence type="predicted"/>
<keyword evidence="1" id="KW-0472">Membrane</keyword>
<comment type="caution">
    <text evidence="2">The sequence shown here is derived from an EMBL/GenBank/DDBJ whole genome shotgun (WGS) entry which is preliminary data.</text>
</comment>
<feature type="transmembrane region" description="Helical" evidence="1">
    <location>
        <begin position="56"/>
        <end position="73"/>
    </location>
</feature>
<sequence>MIDPELVALAQGGVGTAGVQTWIQENVVPLVLLGIAVILLWIGGRGDNAGVARRSVGLIIGLVALGIAVSGNGPEIGSFLAGLLTG</sequence>
<dbReference type="EMBL" id="BJNG01000035">
    <property type="protein sequence ID" value="GEC21543.1"/>
    <property type="molecule type" value="Genomic_DNA"/>
</dbReference>
<evidence type="ECO:0000256" key="1">
    <source>
        <dbReference type="SAM" id="Phobius"/>
    </source>
</evidence>
<dbReference type="AlphaFoldDB" id="A0A4Y3WRP2"/>
<feature type="transmembrane region" description="Helical" evidence="1">
    <location>
        <begin position="27"/>
        <end position="44"/>
    </location>
</feature>
<keyword evidence="1" id="KW-0812">Transmembrane</keyword>
<reference evidence="2 3" key="1">
    <citation type="submission" date="2019-06" db="EMBL/GenBank/DDBJ databases">
        <title>Whole genome shotgun sequence of Pseudonocardia hydrocarbonoxydans NBRC 14498.</title>
        <authorList>
            <person name="Hosoyama A."/>
            <person name="Uohara A."/>
            <person name="Ohji S."/>
            <person name="Ichikawa N."/>
        </authorList>
    </citation>
    <scope>NUCLEOTIDE SEQUENCE [LARGE SCALE GENOMIC DNA]</scope>
    <source>
        <strain evidence="2 3">NBRC 14498</strain>
    </source>
</reference>
<organism evidence="2 3">
    <name type="scientific">Pseudonocardia hydrocarbonoxydans</name>
    <dbReference type="NCBI Taxonomy" id="76726"/>
    <lineage>
        <taxon>Bacteria</taxon>
        <taxon>Bacillati</taxon>
        <taxon>Actinomycetota</taxon>
        <taxon>Actinomycetes</taxon>
        <taxon>Pseudonocardiales</taxon>
        <taxon>Pseudonocardiaceae</taxon>
        <taxon>Pseudonocardia</taxon>
    </lineage>
</organism>
<evidence type="ECO:0000313" key="3">
    <source>
        <dbReference type="Proteomes" id="UP000320338"/>
    </source>
</evidence>
<keyword evidence="3" id="KW-1185">Reference proteome</keyword>